<dbReference type="OrthoDB" id="9795789at2"/>
<dbReference type="InterPro" id="IPR002173">
    <property type="entry name" value="Carboh/pur_kinase_PfkB_CS"/>
</dbReference>
<dbReference type="Pfam" id="PF00294">
    <property type="entry name" value="PfkB"/>
    <property type="match status" value="1"/>
</dbReference>
<keyword evidence="4 6" id="KW-0418">Kinase</keyword>
<keyword evidence="10" id="KW-1185">Reference proteome</keyword>
<dbReference type="InterPro" id="IPR050306">
    <property type="entry name" value="PfkB_Carbo_kinase"/>
</dbReference>
<dbReference type="GO" id="GO:0005524">
    <property type="term" value="F:ATP binding"/>
    <property type="evidence" value="ECO:0007669"/>
    <property type="project" value="UniProtKB-KW"/>
</dbReference>
<keyword evidence="5" id="KW-0067">ATP-binding</keyword>
<sequence>MIASLGEAIIDFTPFERDGRLAGFELNPGGSPYNVALAAARLGYPTSFVGRVSTDLFGRILVERLEAEGVDTSLLLTGPEPTTLAFVAYEGGEARYSFRGENAADALLAPGAIATGDLRRFEAVHLGSISLLREPGASTILGLARALAGGMTLSFDPNVRPGLVADWHAYRALLGEIARLAGLVKVSEDDLELWGEEPAALAASGPGAVVVTRGAEGSRLYRPGLSLDVPALPARVVDTVGAGDAFTAGLLVSLGRRGALARPALAALAEEEWRAALIFASAVASLTCERRGASPPTASEVEQRLAVAGRD</sequence>
<proteinExistence type="inferred from homology"/>
<protein>
    <submittedName>
        <fullName evidence="9">Sugar kinases ribokinase family</fullName>
    </submittedName>
</protein>
<evidence type="ECO:0000256" key="1">
    <source>
        <dbReference type="ARBA" id="ARBA00010688"/>
    </source>
</evidence>
<keyword evidence="3" id="KW-0547">Nucleotide-binding</keyword>
<dbReference type="CDD" id="cd01167">
    <property type="entry name" value="bac_FRK"/>
    <property type="match status" value="1"/>
</dbReference>
<dbReference type="EMBL" id="QQZY01000001">
    <property type="protein sequence ID" value="RDI75808.1"/>
    <property type="molecule type" value="Genomic_DNA"/>
</dbReference>
<evidence type="ECO:0000256" key="3">
    <source>
        <dbReference type="ARBA" id="ARBA00022741"/>
    </source>
</evidence>
<evidence type="ECO:0000313" key="10">
    <source>
        <dbReference type="Proteomes" id="UP000254134"/>
    </source>
</evidence>
<reference evidence="9 10" key="1">
    <citation type="submission" date="2018-07" db="EMBL/GenBank/DDBJ databases">
        <title>High-quality-draft genome sequence of Gaiella occulta.</title>
        <authorList>
            <person name="Severino R."/>
            <person name="Froufe H.J.C."/>
            <person name="Rainey F.A."/>
            <person name="Barroso C."/>
            <person name="Albuquerque L."/>
            <person name="Lobo-Da-Cunha A."/>
            <person name="Da Costa M.S."/>
            <person name="Egas C."/>
        </authorList>
    </citation>
    <scope>NUCLEOTIDE SEQUENCE [LARGE SCALE GENOMIC DNA]</scope>
    <source>
        <strain evidence="9 10">F2-233</strain>
    </source>
</reference>
<dbReference type="PANTHER" id="PTHR43085">
    <property type="entry name" value="HEXOKINASE FAMILY MEMBER"/>
    <property type="match status" value="1"/>
</dbReference>
<dbReference type="RefSeq" id="WP_114794693.1">
    <property type="nucleotide sequence ID" value="NZ_QQZY01000001.1"/>
</dbReference>
<dbReference type="AlphaFoldDB" id="A0A7M2Z074"/>
<feature type="domain" description="Carbohydrate kinase PfkB" evidence="8">
    <location>
        <begin position="2"/>
        <end position="296"/>
    </location>
</feature>
<comment type="caution">
    <text evidence="9">The sequence shown here is derived from an EMBL/GenBank/DDBJ whole genome shotgun (WGS) entry which is preliminary data.</text>
</comment>
<accession>A0A7M2Z074</accession>
<evidence type="ECO:0000313" key="9">
    <source>
        <dbReference type="EMBL" id="RDI75808.1"/>
    </source>
</evidence>
<reference evidence="10" key="2">
    <citation type="journal article" date="2019" name="MicrobiologyOpen">
        <title>High-quality draft genome sequence of Gaiella occulta isolated from a 150 meter deep mineral water borehole and comparison with the genome sequences of other deep-branching lineages of the phylum Actinobacteria.</title>
        <authorList>
            <person name="Severino R."/>
            <person name="Froufe H.J.C."/>
            <person name="Barroso C."/>
            <person name="Albuquerque L."/>
            <person name="Lobo-da-Cunha A."/>
            <person name="da Costa M.S."/>
            <person name="Egas C."/>
        </authorList>
    </citation>
    <scope>NUCLEOTIDE SEQUENCE [LARGE SCALE GENOMIC DNA]</scope>
    <source>
        <strain evidence="10">F2-233</strain>
    </source>
</reference>
<evidence type="ECO:0000256" key="5">
    <source>
        <dbReference type="ARBA" id="ARBA00022840"/>
    </source>
</evidence>
<comment type="similarity">
    <text evidence="1 6">Belongs to the carbohydrate kinase PfkB family.</text>
</comment>
<dbReference type="PROSITE" id="PS00584">
    <property type="entry name" value="PFKB_KINASES_2"/>
    <property type="match status" value="1"/>
</dbReference>
<dbReference type="GO" id="GO:0006000">
    <property type="term" value="P:fructose metabolic process"/>
    <property type="evidence" value="ECO:0007669"/>
    <property type="project" value="UniProtKB-ARBA"/>
</dbReference>
<name>A0A7M2Z074_9ACTN</name>
<dbReference type="InterPro" id="IPR029056">
    <property type="entry name" value="Ribokinase-like"/>
</dbReference>
<dbReference type="PANTHER" id="PTHR43085:SF1">
    <property type="entry name" value="PSEUDOURIDINE KINASE-RELATED"/>
    <property type="match status" value="1"/>
</dbReference>
<dbReference type="Gene3D" id="3.40.1190.20">
    <property type="match status" value="1"/>
</dbReference>
<feature type="region of interest" description="Disordered" evidence="7">
    <location>
        <begin position="291"/>
        <end position="311"/>
    </location>
</feature>
<evidence type="ECO:0000256" key="7">
    <source>
        <dbReference type="SAM" id="MobiDB-lite"/>
    </source>
</evidence>
<organism evidence="9 10">
    <name type="scientific">Gaiella occulta</name>
    <dbReference type="NCBI Taxonomy" id="1002870"/>
    <lineage>
        <taxon>Bacteria</taxon>
        <taxon>Bacillati</taxon>
        <taxon>Actinomycetota</taxon>
        <taxon>Thermoleophilia</taxon>
        <taxon>Gaiellales</taxon>
        <taxon>Gaiellaceae</taxon>
        <taxon>Gaiella</taxon>
    </lineage>
</organism>
<dbReference type="SUPFAM" id="SSF53613">
    <property type="entry name" value="Ribokinase-like"/>
    <property type="match status" value="1"/>
</dbReference>
<evidence type="ECO:0000256" key="2">
    <source>
        <dbReference type="ARBA" id="ARBA00022679"/>
    </source>
</evidence>
<dbReference type="GO" id="GO:0008865">
    <property type="term" value="F:fructokinase activity"/>
    <property type="evidence" value="ECO:0007669"/>
    <property type="project" value="UniProtKB-ARBA"/>
</dbReference>
<dbReference type="InterPro" id="IPR011611">
    <property type="entry name" value="PfkB_dom"/>
</dbReference>
<gene>
    <name evidence="9" type="ORF">Gocc_0227</name>
</gene>
<dbReference type="InterPro" id="IPR002139">
    <property type="entry name" value="Ribo/fructo_kinase"/>
</dbReference>
<evidence type="ECO:0000259" key="8">
    <source>
        <dbReference type="Pfam" id="PF00294"/>
    </source>
</evidence>
<dbReference type="Proteomes" id="UP000254134">
    <property type="component" value="Unassembled WGS sequence"/>
</dbReference>
<evidence type="ECO:0000256" key="6">
    <source>
        <dbReference type="RuleBase" id="RU003704"/>
    </source>
</evidence>
<evidence type="ECO:0000256" key="4">
    <source>
        <dbReference type="ARBA" id="ARBA00022777"/>
    </source>
</evidence>
<dbReference type="PRINTS" id="PR00990">
    <property type="entry name" value="RIBOKINASE"/>
</dbReference>
<keyword evidence="2 6" id="KW-0808">Transferase</keyword>